<accession>A0A7S3LFN8</accession>
<dbReference type="EMBL" id="HBIM01023747">
    <property type="protein sequence ID" value="CAE0420900.1"/>
    <property type="molecule type" value="Transcribed_RNA"/>
</dbReference>
<sequence length="202" mass="23200">MFALVDEQRTQRSRRLCSKQQPYPLFRIAPSRPIGILPLSFCLNPIRSTVMFSHRVGCQRIRYNQVLRLALSQISGKTAAVRPPIGSWKRTFSSALSHGSSNISLEIPRTPLERHKFKTQAQLWETYVETGEGVTELFDSFLLDESSSQTIPAAEIQRFLDQIEHKGIGDAEFHELDERKELDVKAFRSWARHATHDWSVHV</sequence>
<name>A0A7S3LFN8_9STRA</name>
<proteinExistence type="predicted"/>
<organism evidence="1">
    <name type="scientific">Amphora coffeiformis</name>
    <dbReference type="NCBI Taxonomy" id="265554"/>
    <lineage>
        <taxon>Eukaryota</taxon>
        <taxon>Sar</taxon>
        <taxon>Stramenopiles</taxon>
        <taxon>Ochrophyta</taxon>
        <taxon>Bacillariophyta</taxon>
        <taxon>Bacillariophyceae</taxon>
        <taxon>Bacillariophycidae</taxon>
        <taxon>Thalassiophysales</taxon>
        <taxon>Catenulaceae</taxon>
        <taxon>Amphora</taxon>
    </lineage>
</organism>
<dbReference type="AlphaFoldDB" id="A0A7S3LFN8"/>
<protein>
    <submittedName>
        <fullName evidence="1">Uncharacterized protein</fullName>
    </submittedName>
</protein>
<reference evidence="1" key="1">
    <citation type="submission" date="2021-01" db="EMBL/GenBank/DDBJ databases">
        <authorList>
            <person name="Corre E."/>
            <person name="Pelletier E."/>
            <person name="Niang G."/>
            <person name="Scheremetjew M."/>
            <person name="Finn R."/>
            <person name="Kale V."/>
            <person name="Holt S."/>
            <person name="Cochrane G."/>
            <person name="Meng A."/>
            <person name="Brown T."/>
            <person name="Cohen L."/>
        </authorList>
    </citation>
    <scope>NUCLEOTIDE SEQUENCE</scope>
    <source>
        <strain evidence="1">CCMP127</strain>
    </source>
</reference>
<evidence type="ECO:0000313" key="1">
    <source>
        <dbReference type="EMBL" id="CAE0420900.1"/>
    </source>
</evidence>
<gene>
    <name evidence="1" type="ORF">ACOF00016_LOCUS17565</name>
</gene>